<sequence length="127" mass="14462">MASRVDPLSAVNPMRTNWTNWTIRVRVVRLENKGNFRLSNHDYKVIFQFRTMVIPATDDGQIQRYGFEWRSTKSILSGEVDPATLIGSCKHEREQCKGSGRENIESTITDLAASFFNVALIDAICHD</sequence>
<dbReference type="EMBL" id="JAAIUW010000004">
    <property type="protein sequence ID" value="KAF7835640.1"/>
    <property type="molecule type" value="Genomic_DNA"/>
</dbReference>
<evidence type="ECO:0000313" key="2">
    <source>
        <dbReference type="Proteomes" id="UP000634136"/>
    </source>
</evidence>
<accession>A0A834WZD7</accession>
<proteinExistence type="predicted"/>
<reference evidence="1" key="1">
    <citation type="submission" date="2020-09" db="EMBL/GenBank/DDBJ databases">
        <title>Genome-Enabled Discovery of Anthraquinone Biosynthesis in Senna tora.</title>
        <authorList>
            <person name="Kang S.-H."/>
            <person name="Pandey R.P."/>
            <person name="Lee C.-M."/>
            <person name="Sim J.-S."/>
            <person name="Jeong J.-T."/>
            <person name="Choi B.-S."/>
            <person name="Jung M."/>
            <person name="Ginzburg D."/>
            <person name="Zhao K."/>
            <person name="Won S.Y."/>
            <person name="Oh T.-J."/>
            <person name="Yu Y."/>
            <person name="Kim N.-H."/>
            <person name="Lee O.R."/>
            <person name="Lee T.-H."/>
            <person name="Bashyal P."/>
            <person name="Kim T.-S."/>
            <person name="Lee W.-H."/>
            <person name="Kawkins C."/>
            <person name="Kim C.-K."/>
            <person name="Kim J.S."/>
            <person name="Ahn B.O."/>
            <person name="Rhee S.Y."/>
            <person name="Sohng J.K."/>
        </authorList>
    </citation>
    <scope>NUCLEOTIDE SEQUENCE</scope>
    <source>
        <tissue evidence="1">Leaf</tissue>
    </source>
</reference>
<organism evidence="1 2">
    <name type="scientific">Senna tora</name>
    <dbReference type="NCBI Taxonomy" id="362788"/>
    <lineage>
        <taxon>Eukaryota</taxon>
        <taxon>Viridiplantae</taxon>
        <taxon>Streptophyta</taxon>
        <taxon>Embryophyta</taxon>
        <taxon>Tracheophyta</taxon>
        <taxon>Spermatophyta</taxon>
        <taxon>Magnoliopsida</taxon>
        <taxon>eudicotyledons</taxon>
        <taxon>Gunneridae</taxon>
        <taxon>Pentapetalae</taxon>
        <taxon>rosids</taxon>
        <taxon>fabids</taxon>
        <taxon>Fabales</taxon>
        <taxon>Fabaceae</taxon>
        <taxon>Caesalpinioideae</taxon>
        <taxon>Cassia clade</taxon>
        <taxon>Senna</taxon>
    </lineage>
</organism>
<comment type="caution">
    <text evidence="1">The sequence shown here is derived from an EMBL/GenBank/DDBJ whole genome shotgun (WGS) entry which is preliminary data.</text>
</comment>
<evidence type="ECO:0000313" key="1">
    <source>
        <dbReference type="EMBL" id="KAF7835640.1"/>
    </source>
</evidence>
<keyword evidence="1" id="KW-0238">DNA-binding</keyword>
<dbReference type="GO" id="GO:0003677">
    <property type="term" value="F:DNA binding"/>
    <property type="evidence" value="ECO:0007669"/>
    <property type="project" value="UniProtKB-KW"/>
</dbReference>
<protein>
    <submittedName>
        <fullName evidence="1">Replication protein A 70 kDa DNA-binding subunit A-like</fullName>
    </submittedName>
</protein>
<dbReference type="AlphaFoldDB" id="A0A834WZD7"/>
<keyword evidence="2" id="KW-1185">Reference proteome</keyword>
<gene>
    <name evidence="1" type="ORF">G2W53_010499</name>
</gene>
<name>A0A834WZD7_9FABA</name>
<dbReference type="Proteomes" id="UP000634136">
    <property type="component" value="Unassembled WGS sequence"/>
</dbReference>